<sequence length="855" mass="96340">MKFYFRPLKPIHLLRYYAFTVLMLYAVCSSAQNEQGIYVDAKGVIRWEKDNKEAAFFGTNYTAPFAYGYRAIIRTGQTPEQAIQDDVYHFSRLGLDAFRVHVWDQEISDAEGNLINNEHLRLFDFLIAELKKRKIKTLVTPIAFWGNGYPEKDSLTGSFSNKYGKQKALVTEEAFKAQENYLKQFFKHKNPYTGLTYQQDASILATEMNNEPQHSGPKEQVTSYVNRMVAAIKSTGWTKPIFYNISESPWYADAIVKAGVSGHSFQWYPTGLVAGHTLKGNYLPNVAKYKIPFDTIPAFNKRAKVVYEFDAGDVMAPVMYPAMARSFRTAGFQWATQFAYDPMATAYANTEYQTHYLNLAYTPAKAISLLIASKVFHLHNRLDSLGGDKTFGPFKIDYHHELSEMNSNEHFYYTSSTSSKVLNIKKLKHIAGVGSSPIIQYEGKGAYFIDQVAAGIWRLEVMPDAIQTQDPFEKASPQKAVTAIYWANLPIAIHLPDLGLDFSVKGLNQGNTLVSSADKGQFQVSPGTYLLSRKNLKTNLNAQSIYQDITLGAFVAPKAAVSEVVLKHQALSTVTAGVPLKINAEIAGLGPNDSVFVQVNAANRWKNIEMRKMQAYNYLAEVPAEWVKNGLLKYQIIVHQSGGGYITFPANIKGSPYAWDRLESASYQTYVARKDAMLEIFNAGTDGENINIYNPDWAHNKVTYVSEENPAQLNLKLTINEPKATQLMGFQSFFADKMSGRETEIGNFKTLVVKIKSDVDQTKVKIGLIDRDGSFFSKTLNLKAGFQTLDIPFNQLESDRQLLLPRPYPGFLPLYYQSPQQNTFNLKNTEKFEFTFGYGQVKMPISVVIESIYLK</sequence>
<dbReference type="AlphaFoldDB" id="A0A1H9K2G7"/>
<dbReference type="RefSeq" id="WP_090880895.1">
    <property type="nucleotide sequence ID" value="NZ_FOGG01000002.1"/>
</dbReference>
<dbReference type="SUPFAM" id="SSF51445">
    <property type="entry name" value="(Trans)glycosidases"/>
    <property type="match status" value="1"/>
</dbReference>
<feature type="signal peptide" evidence="1">
    <location>
        <begin position="1"/>
        <end position="31"/>
    </location>
</feature>
<dbReference type="OrthoDB" id="9809937at2"/>
<accession>A0A1H9K2G7</accession>
<keyword evidence="1" id="KW-0732">Signal</keyword>
<proteinExistence type="predicted"/>
<evidence type="ECO:0000313" key="2">
    <source>
        <dbReference type="EMBL" id="SEQ93167.1"/>
    </source>
</evidence>
<evidence type="ECO:0000256" key="1">
    <source>
        <dbReference type="SAM" id="SignalP"/>
    </source>
</evidence>
<evidence type="ECO:0008006" key="4">
    <source>
        <dbReference type="Google" id="ProtNLM"/>
    </source>
</evidence>
<feature type="chain" id="PRO_5011703684" description="Cellulase (Glycosyl hydrolase family 5)" evidence="1">
    <location>
        <begin position="32"/>
        <end position="855"/>
    </location>
</feature>
<dbReference type="EMBL" id="FOGG01000002">
    <property type="protein sequence ID" value="SEQ93167.1"/>
    <property type="molecule type" value="Genomic_DNA"/>
</dbReference>
<dbReference type="Proteomes" id="UP000199572">
    <property type="component" value="Unassembled WGS sequence"/>
</dbReference>
<dbReference type="InterPro" id="IPR017853">
    <property type="entry name" value="GH"/>
</dbReference>
<organism evidence="2 3">
    <name type="scientific">Pedobacter rhizosphaerae</name>
    <dbReference type="NCBI Taxonomy" id="390241"/>
    <lineage>
        <taxon>Bacteria</taxon>
        <taxon>Pseudomonadati</taxon>
        <taxon>Bacteroidota</taxon>
        <taxon>Sphingobacteriia</taxon>
        <taxon>Sphingobacteriales</taxon>
        <taxon>Sphingobacteriaceae</taxon>
        <taxon>Pedobacter</taxon>
    </lineage>
</organism>
<dbReference type="InterPro" id="IPR008979">
    <property type="entry name" value="Galactose-bd-like_sf"/>
</dbReference>
<reference evidence="2 3" key="1">
    <citation type="submission" date="2016-10" db="EMBL/GenBank/DDBJ databases">
        <authorList>
            <person name="de Groot N.N."/>
        </authorList>
    </citation>
    <scope>NUCLEOTIDE SEQUENCE [LARGE SCALE GENOMIC DNA]</scope>
    <source>
        <strain evidence="2 3">DSM 18610</strain>
    </source>
</reference>
<gene>
    <name evidence="2" type="ORF">SAMN04488023_102183</name>
</gene>
<keyword evidence="3" id="KW-1185">Reference proteome</keyword>
<dbReference type="SUPFAM" id="SSF49785">
    <property type="entry name" value="Galactose-binding domain-like"/>
    <property type="match status" value="1"/>
</dbReference>
<name>A0A1H9K2G7_9SPHI</name>
<dbReference type="Gene3D" id="3.20.20.80">
    <property type="entry name" value="Glycosidases"/>
    <property type="match status" value="1"/>
</dbReference>
<dbReference type="STRING" id="390241.SAMN04488023_102183"/>
<protein>
    <recommendedName>
        <fullName evidence="4">Cellulase (Glycosyl hydrolase family 5)</fullName>
    </recommendedName>
</protein>
<evidence type="ECO:0000313" key="3">
    <source>
        <dbReference type="Proteomes" id="UP000199572"/>
    </source>
</evidence>